<sequence length="71" mass="7645">MLLEKESGPGRFNTVTIVRWSSPGDLPAARAAVAEAHRAAGFDPTEFFERVGIVADLANYVEAAARNVMEP</sequence>
<comment type="caution">
    <text evidence="1">The sequence shown here is derived from an EMBL/GenBank/DDBJ whole genome shotgun (WGS) entry which is preliminary data.</text>
</comment>
<organism evidence="1 2">
    <name type="scientific">Pseudonocardia asaccharolytica DSM 44247 = NBRC 16224</name>
    <dbReference type="NCBI Taxonomy" id="1123024"/>
    <lineage>
        <taxon>Bacteria</taxon>
        <taxon>Bacillati</taxon>
        <taxon>Actinomycetota</taxon>
        <taxon>Actinomycetes</taxon>
        <taxon>Pseudonocardiales</taxon>
        <taxon>Pseudonocardiaceae</taxon>
        <taxon>Pseudonocardia</taxon>
    </lineage>
</organism>
<proteinExistence type="predicted"/>
<reference evidence="1 2" key="1">
    <citation type="submission" date="2019-07" db="EMBL/GenBank/DDBJ databases">
        <title>Whole genome shotgun sequence of Pseudonocardia asaccharolytica NBRC 16224.</title>
        <authorList>
            <person name="Hosoyama A."/>
            <person name="Uohara A."/>
            <person name="Ohji S."/>
            <person name="Ichikawa N."/>
        </authorList>
    </citation>
    <scope>NUCLEOTIDE SEQUENCE [LARGE SCALE GENOMIC DNA]</scope>
    <source>
        <strain evidence="1 2">NBRC 16224</strain>
    </source>
</reference>
<accession>A0A511D331</accession>
<protein>
    <recommendedName>
        <fullName evidence="3">ABM domain-containing protein</fullName>
    </recommendedName>
</protein>
<dbReference type="Proteomes" id="UP000321328">
    <property type="component" value="Unassembled WGS sequence"/>
</dbReference>
<evidence type="ECO:0000313" key="2">
    <source>
        <dbReference type="Proteomes" id="UP000321328"/>
    </source>
</evidence>
<name>A0A511D331_9PSEU</name>
<dbReference type="EMBL" id="BJVI01000032">
    <property type="protein sequence ID" value="GEL19191.1"/>
    <property type="molecule type" value="Genomic_DNA"/>
</dbReference>
<gene>
    <name evidence="1" type="ORF">PA7_30280</name>
</gene>
<evidence type="ECO:0008006" key="3">
    <source>
        <dbReference type="Google" id="ProtNLM"/>
    </source>
</evidence>
<keyword evidence="2" id="KW-1185">Reference proteome</keyword>
<dbReference type="AlphaFoldDB" id="A0A511D331"/>
<evidence type="ECO:0000313" key="1">
    <source>
        <dbReference type="EMBL" id="GEL19191.1"/>
    </source>
</evidence>